<keyword evidence="7" id="KW-0862">Zinc</keyword>
<evidence type="ECO:0000256" key="2">
    <source>
        <dbReference type="ARBA" id="ARBA00005061"/>
    </source>
</evidence>
<dbReference type="UniPathway" id="UPA00391"/>
<comment type="cofactor">
    <cofactor evidence="1">
        <name>Zn(2+)</name>
        <dbReference type="ChEBI" id="CHEBI:29105"/>
    </cofactor>
</comment>
<dbReference type="RefSeq" id="WP_114834715.1">
    <property type="nucleotide sequence ID" value="NZ_LR699114.1"/>
</dbReference>
<reference evidence="11 12" key="1">
    <citation type="submission" date="2018-07" db="EMBL/GenBank/DDBJ databases">
        <title>Genomic Encyclopedia of Type Strains, Phase IV (KMG-IV): sequencing the most valuable type-strain genomes for metagenomic binning, comparative biology and taxonomic classification.</title>
        <authorList>
            <person name="Goeker M."/>
        </authorList>
    </citation>
    <scope>NUCLEOTIDE SEQUENCE [LARGE SCALE GENOMIC DNA]</scope>
    <source>
        <strain evidence="11 12">DSM 16500</strain>
    </source>
</reference>
<dbReference type="AlphaFoldDB" id="A0A370GH15"/>
<evidence type="ECO:0000256" key="1">
    <source>
        <dbReference type="ARBA" id="ARBA00001947"/>
    </source>
</evidence>
<evidence type="ECO:0000256" key="4">
    <source>
        <dbReference type="ARBA" id="ARBA00012982"/>
    </source>
</evidence>
<dbReference type="InterPro" id="IPR007115">
    <property type="entry name" value="6-PTP_synth/QueD"/>
</dbReference>
<evidence type="ECO:0000256" key="7">
    <source>
        <dbReference type="ARBA" id="ARBA00022833"/>
    </source>
</evidence>
<keyword evidence="12" id="KW-1185">Reference proteome</keyword>
<evidence type="ECO:0000256" key="3">
    <source>
        <dbReference type="ARBA" id="ARBA00008900"/>
    </source>
</evidence>
<organism evidence="11 12">
    <name type="scientific">Aquicella lusitana</name>
    <dbReference type="NCBI Taxonomy" id="254246"/>
    <lineage>
        <taxon>Bacteria</taxon>
        <taxon>Pseudomonadati</taxon>
        <taxon>Pseudomonadota</taxon>
        <taxon>Gammaproteobacteria</taxon>
        <taxon>Legionellales</taxon>
        <taxon>Coxiellaceae</taxon>
        <taxon>Aquicella</taxon>
    </lineage>
</organism>
<gene>
    <name evidence="11" type="ORF">C8D86_11553</name>
</gene>
<dbReference type="Gene3D" id="3.30.479.10">
    <property type="entry name" value="6-pyruvoyl tetrahydropterin synthase/QueD"/>
    <property type="match status" value="1"/>
</dbReference>
<comment type="pathway">
    <text evidence="2">Purine metabolism; 7-cyano-7-deazaguanine biosynthesis.</text>
</comment>
<dbReference type="SUPFAM" id="SSF55620">
    <property type="entry name" value="Tetrahydrobiopterin biosynthesis enzymes-like"/>
    <property type="match status" value="1"/>
</dbReference>
<dbReference type="GO" id="GO:0070497">
    <property type="term" value="F:6-carboxytetrahydropterin synthase activity"/>
    <property type="evidence" value="ECO:0007669"/>
    <property type="project" value="UniProtKB-EC"/>
</dbReference>
<sequence>MVRFASLAIQKEELSFSAGHFTIFSATEREQLHGHNYYVSIEFLIKIEHNGLSFDYRHYKRKMLTLCDQLDRHFLLPSQSPYLRLEDSGEYWIAHFNQRKLPFLKEDIVLLPLTNITIEELSHWFLQKILDDSKQLAEHSIHGVTVKVYNGPGQSAGASWDKSAS</sequence>
<evidence type="ECO:0000256" key="5">
    <source>
        <dbReference type="ARBA" id="ARBA00018141"/>
    </source>
</evidence>
<name>A0A370GH15_9COXI</name>
<dbReference type="PANTHER" id="PTHR12589:SF7">
    <property type="entry name" value="6-PYRUVOYL TETRAHYDROBIOPTERIN SYNTHASE"/>
    <property type="match status" value="1"/>
</dbReference>
<keyword evidence="6" id="KW-0479">Metal-binding</keyword>
<dbReference type="EC" id="4.1.2.50" evidence="4"/>
<dbReference type="InterPro" id="IPR038418">
    <property type="entry name" value="6-PTP_synth/QueD_sf"/>
</dbReference>
<dbReference type="Pfam" id="PF01242">
    <property type="entry name" value="PTPS"/>
    <property type="match status" value="1"/>
</dbReference>
<keyword evidence="8" id="KW-0456">Lyase</keyword>
<dbReference type="GO" id="GO:0046872">
    <property type="term" value="F:metal ion binding"/>
    <property type="evidence" value="ECO:0007669"/>
    <property type="project" value="UniProtKB-KW"/>
</dbReference>
<comment type="similarity">
    <text evidence="3">Belongs to the PTPS family. QueD subfamily.</text>
</comment>
<comment type="catalytic activity">
    <reaction evidence="10">
        <text>7,8-dihydroneopterin 3'-triphosphate + H2O = 6-carboxy-5,6,7,8-tetrahydropterin + triphosphate + acetaldehyde + 2 H(+)</text>
        <dbReference type="Rhea" id="RHEA:27966"/>
        <dbReference type="ChEBI" id="CHEBI:15343"/>
        <dbReference type="ChEBI" id="CHEBI:15377"/>
        <dbReference type="ChEBI" id="CHEBI:15378"/>
        <dbReference type="ChEBI" id="CHEBI:18036"/>
        <dbReference type="ChEBI" id="CHEBI:58462"/>
        <dbReference type="ChEBI" id="CHEBI:61032"/>
        <dbReference type="EC" id="4.1.2.50"/>
    </reaction>
</comment>
<evidence type="ECO:0000313" key="11">
    <source>
        <dbReference type="EMBL" id="RDI42449.1"/>
    </source>
</evidence>
<accession>A0A370GH15</accession>
<dbReference type="Proteomes" id="UP000254720">
    <property type="component" value="Unassembled WGS sequence"/>
</dbReference>
<dbReference type="OrthoDB" id="9804698at2"/>
<protein>
    <recommendedName>
        <fullName evidence="5">6-carboxy-5,6,7,8-tetrahydropterin synthase</fullName>
        <ecNumber evidence="4">4.1.2.50</ecNumber>
    </recommendedName>
    <alternativeName>
        <fullName evidence="9">Queuosine biosynthesis protein QueD</fullName>
    </alternativeName>
</protein>
<evidence type="ECO:0000256" key="9">
    <source>
        <dbReference type="ARBA" id="ARBA00031449"/>
    </source>
</evidence>
<evidence type="ECO:0000256" key="6">
    <source>
        <dbReference type="ARBA" id="ARBA00022723"/>
    </source>
</evidence>
<comment type="caution">
    <text evidence="11">The sequence shown here is derived from an EMBL/GenBank/DDBJ whole genome shotgun (WGS) entry which is preliminary data.</text>
</comment>
<proteinExistence type="inferred from homology"/>
<evidence type="ECO:0000313" key="12">
    <source>
        <dbReference type="Proteomes" id="UP000254720"/>
    </source>
</evidence>
<evidence type="ECO:0000256" key="10">
    <source>
        <dbReference type="ARBA" id="ARBA00048807"/>
    </source>
</evidence>
<dbReference type="PANTHER" id="PTHR12589">
    <property type="entry name" value="PYRUVOYL TETRAHYDROBIOPTERIN SYNTHASE"/>
    <property type="match status" value="1"/>
</dbReference>
<dbReference type="EMBL" id="QQAX01000015">
    <property type="protein sequence ID" value="RDI42449.1"/>
    <property type="molecule type" value="Genomic_DNA"/>
</dbReference>
<evidence type="ECO:0000256" key="8">
    <source>
        <dbReference type="ARBA" id="ARBA00023239"/>
    </source>
</evidence>